<keyword evidence="2" id="KW-0732">Signal</keyword>
<name>C3Z7Z2_BRAFL</name>
<evidence type="ECO:0000313" key="3">
    <source>
        <dbReference type="EMBL" id="EEN51306.1"/>
    </source>
</evidence>
<feature type="region of interest" description="Disordered" evidence="1">
    <location>
        <begin position="121"/>
        <end position="140"/>
    </location>
</feature>
<proteinExistence type="predicted"/>
<evidence type="ECO:0000256" key="2">
    <source>
        <dbReference type="SAM" id="SignalP"/>
    </source>
</evidence>
<sequence length="140" mass="14915">MTGFRQDSGVALALALLPLALSFDGYRDLKNEGRMSMAGRDSISVTPRSAVDSYSSKQDSRNSLTLRDSLGGLPLTPHSSNSTFDLSGTPLSASNAFSMYSQGGLMEAVVTMRSTYSSNLGYGTPDTPPMEHEKGVLQLL</sequence>
<dbReference type="EMBL" id="GG666592">
    <property type="protein sequence ID" value="EEN51306.1"/>
    <property type="molecule type" value="Genomic_DNA"/>
</dbReference>
<gene>
    <name evidence="3" type="ORF">BRAFLDRAFT_96827</name>
</gene>
<feature type="compositionally biased region" description="Basic and acidic residues" evidence="1">
    <location>
        <begin position="129"/>
        <end position="140"/>
    </location>
</feature>
<evidence type="ECO:0000256" key="1">
    <source>
        <dbReference type="SAM" id="MobiDB-lite"/>
    </source>
</evidence>
<reference evidence="3" key="1">
    <citation type="journal article" date="2008" name="Nature">
        <title>The amphioxus genome and the evolution of the chordate karyotype.</title>
        <authorList>
            <consortium name="US DOE Joint Genome Institute (JGI-PGF)"/>
            <person name="Putnam N.H."/>
            <person name="Butts T."/>
            <person name="Ferrier D.E.K."/>
            <person name="Furlong R.F."/>
            <person name="Hellsten U."/>
            <person name="Kawashima T."/>
            <person name="Robinson-Rechavi M."/>
            <person name="Shoguchi E."/>
            <person name="Terry A."/>
            <person name="Yu J.-K."/>
            <person name="Benito-Gutierrez E.L."/>
            <person name="Dubchak I."/>
            <person name="Garcia-Fernandez J."/>
            <person name="Gibson-Brown J.J."/>
            <person name="Grigoriev I.V."/>
            <person name="Horton A.C."/>
            <person name="de Jong P.J."/>
            <person name="Jurka J."/>
            <person name="Kapitonov V.V."/>
            <person name="Kohara Y."/>
            <person name="Kuroki Y."/>
            <person name="Lindquist E."/>
            <person name="Lucas S."/>
            <person name="Osoegawa K."/>
            <person name="Pennacchio L.A."/>
            <person name="Salamov A.A."/>
            <person name="Satou Y."/>
            <person name="Sauka-Spengler T."/>
            <person name="Schmutz J."/>
            <person name="Shin-I T."/>
            <person name="Toyoda A."/>
            <person name="Bronner-Fraser M."/>
            <person name="Fujiyama A."/>
            <person name="Holland L.Z."/>
            <person name="Holland P.W.H."/>
            <person name="Satoh N."/>
            <person name="Rokhsar D.S."/>
        </authorList>
    </citation>
    <scope>NUCLEOTIDE SEQUENCE [LARGE SCALE GENOMIC DNA]</scope>
    <source>
        <strain evidence="3">S238N-H82</strain>
        <tissue evidence="3">Testes</tissue>
    </source>
</reference>
<dbReference type="InParanoid" id="C3Z7Z2"/>
<dbReference type="AlphaFoldDB" id="C3Z7Z2"/>
<feature type="signal peptide" evidence="2">
    <location>
        <begin position="1"/>
        <end position="22"/>
    </location>
</feature>
<feature type="chain" id="PRO_5002936515" evidence="2">
    <location>
        <begin position="23"/>
        <end position="140"/>
    </location>
</feature>
<feature type="compositionally biased region" description="Polar residues" evidence="1">
    <location>
        <begin position="43"/>
        <end position="66"/>
    </location>
</feature>
<accession>C3Z7Z2</accession>
<protein>
    <submittedName>
        <fullName evidence="3">Uncharacterized protein</fullName>
    </submittedName>
</protein>
<organism>
    <name type="scientific">Branchiostoma floridae</name>
    <name type="common">Florida lancelet</name>
    <name type="synonym">Amphioxus</name>
    <dbReference type="NCBI Taxonomy" id="7739"/>
    <lineage>
        <taxon>Eukaryota</taxon>
        <taxon>Metazoa</taxon>
        <taxon>Chordata</taxon>
        <taxon>Cephalochordata</taxon>
        <taxon>Leptocardii</taxon>
        <taxon>Amphioxiformes</taxon>
        <taxon>Branchiostomatidae</taxon>
        <taxon>Branchiostoma</taxon>
    </lineage>
</organism>
<feature type="region of interest" description="Disordered" evidence="1">
    <location>
        <begin position="38"/>
        <end position="83"/>
    </location>
</feature>